<organism evidence="2 3">
    <name type="scientific">Murimonas intestini</name>
    <dbReference type="NCBI Taxonomy" id="1337051"/>
    <lineage>
        <taxon>Bacteria</taxon>
        <taxon>Bacillati</taxon>
        <taxon>Bacillota</taxon>
        <taxon>Clostridia</taxon>
        <taxon>Lachnospirales</taxon>
        <taxon>Lachnospiraceae</taxon>
        <taxon>Murimonas</taxon>
    </lineage>
</organism>
<keyword evidence="2" id="KW-0378">Hydrolase</keyword>
<feature type="domain" description="SPFH" evidence="1">
    <location>
        <begin position="50"/>
        <end position="264"/>
    </location>
</feature>
<sequence>MGIIRAAAGAFGGALADQWQEVIEPDEMGGQTLFTKGIKIRKGGNRKGTDDNISNGSVIHVYDNQFMILVDGGKIIDYTAEPGYFTVENSSSPSMFDGQFEDALHEAFSRIRFGGGTPVSQKVYYINLQEIKGIKFGTRNPINYFDNFYNAELFLRSHGSYSIKIVDPLKFYCEVVPKNCSHLEIEDINEQYMAEFLEALQTSINQMSADGTRISFVSSKSRELGRYMSNTLDDEWGKMRGIEIQSVGIASISYDEESQKLINLRNQGAMLGDPTIREGYMQGAAARGLEAAGSNAAGAMTGFMGMGAGMQTGAGFMGAASSANMRQMQMNQEQQMYQSQQMNQGQNTRPVPQMDQVQQGSPGAGNWTCSCGNVNAGKFCSECGSPRPVQGNWTCSCGTVNTGKFCAECGRPRS</sequence>
<evidence type="ECO:0000313" key="3">
    <source>
        <dbReference type="Proteomes" id="UP000245412"/>
    </source>
</evidence>
<evidence type="ECO:0000259" key="1">
    <source>
        <dbReference type="Pfam" id="PF13421"/>
    </source>
</evidence>
<evidence type="ECO:0000313" key="2">
    <source>
        <dbReference type="EMBL" id="PWJ73161.1"/>
    </source>
</evidence>
<dbReference type="AlphaFoldDB" id="A0AB73T064"/>
<protein>
    <submittedName>
        <fullName evidence="2">Membrane protease subunit (Stomatin/prohibitin family)</fullName>
    </submittedName>
</protein>
<dbReference type="Proteomes" id="UP000245412">
    <property type="component" value="Unassembled WGS sequence"/>
</dbReference>
<keyword evidence="2" id="KW-0645">Protease</keyword>
<keyword evidence="3" id="KW-1185">Reference proteome</keyword>
<accession>A0AB73T064</accession>
<dbReference type="CDD" id="cd03408">
    <property type="entry name" value="SPFH_like_u1"/>
    <property type="match status" value="1"/>
</dbReference>
<dbReference type="PANTHER" id="PTHR37826:SF2">
    <property type="entry name" value="ZINC-RIBBON DOMAIN-CONTAINING PROTEIN"/>
    <property type="match status" value="1"/>
</dbReference>
<dbReference type="Pfam" id="PF13421">
    <property type="entry name" value="Band_7_1"/>
    <property type="match status" value="1"/>
</dbReference>
<dbReference type="InterPro" id="IPR033880">
    <property type="entry name" value="SPFH_YdjI"/>
</dbReference>
<dbReference type="GO" id="GO:0006508">
    <property type="term" value="P:proteolysis"/>
    <property type="evidence" value="ECO:0007669"/>
    <property type="project" value="UniProtKB-KW"/>
</dbReference>
<name>A0AB73T064_9FIRM</name>
<proteinExistence type="predicted"/>
<dbReference type="RefSeq" id="WP_109748020.1">
    <property type="nucleotide sequence ID" value="NZ_JANKBI010000014.1"/>
</dbReference>
<comment type="caution">
    <text evidence="2">The sequence shown here is derived from an EMBL/GenBank/DDBJ whole genome shotgun (WGS) entry which is preliminary data.</text>
</comment>
<dbReference type="GO" id="GO:0008233">
    <property type="term" value="F:peptidase activity"/>
    <property type="evidence" value="ECO:0007669"/>
    <property type="project" value="UniProtKB-KW"/>
</dbReference>
<dbReference type="EMBL" id="QGGY01000014">
    <property type="protein sequence ID" value="PWJ73161.1"/>
    <property type="molecule type" value="Genomic_DNA"/>
</dbReference>
<reference evidence="2 3" key="1">
    <citation type="submission" date="2018-05" db="EMBL/GenBank/DDBJ databases">
        <authorList>
            <person name="Goeker M."/>
            <person name="Huntemann M."/>
            <person name="Clum A."/>
            <person name="Pillay M."/>
            <person name="Palaniappan K."/>
            <person name="Varghese N."/>
            <person name="Mikhailova N."/>
            <person name="Stamatis D."/>
            <person name="Reddy T."/>
            <person name="Daum C."/>
            <person name="Shapiro N."/>
            <person name="Ivanova N."/>
            <person name="Kyrpides N."/>
            <person name="Woyke T."/>
        </authorList>
    </citation>
    <scope>NUCLEOTIDE SEQUENCE [LARGE SCALE GENOMIC DNA]</scope>
    <source>
        <strain evidence="2 3">DSM 26524</strain>
    </source>
</reference>
<dbReference type="PANTHER" id="PTHR37826">
    <property type="entry name" value="FLOTILLIN BAND_7_5 DOMAIN PROTEIN"/>
    <property type="match status" value="1"/>
</dbReference>
<gene>
    <name evidence="2" type="ORF">C7383_114130</name>
</gene>